<sequence length="85" mass="9332">MAMAAVISGEATKACVFGFPSARLAKFRLNECTMLFFGAFFGSLYLAHCPIHGPQAFVNIFASRFSKSLKYHHDLLCSVLALILD</sequence>
<proteinExistence type="predicted"/>
<protein>
    <submittedName>
        <fullName evidence="1">Uncharacterized protein</fullName>
    </submittedName>
</protein>
<dbReference type="EMBL" id="BBNU01000025">
    <property type="protein sequence ID" value="GAL82321.1"/>
    <property type="molecule type" value="Genomic_DNA"/>
</dbReference>
<comment type="caution">
    <text evidence="1">The sequence shown here is derived from an EMBL/GenBank/DDBJ whole genome shotgun (WGS) entry which is preliminary data.</text>
</comment>
<evidence type="ECO:0000313" key="2">
    <source>
        <dbReference type="Proteomes" id="UP000029643"/>
    </source>
</evidence>
<gene>
    <name evidence="1" type="ORF">JCM19274_2098</name>
</gene>
<accession>A0A090WZC3</accession>
<evidence type="ECO:0000313" key="1">
    <source>
        <dbReference type="EMBL" id="GAL82321.1"/>
    </source>
</evidence>
<dbReference type="Proteomes" id="UP000029643">
    <property type="component" value="Unassembled WGS sequence"/>
</dbReference>
<name>A0A090WZC3_9FLAO</name>
<dbReference type="AlphaFoldDB" id="A0A090WZC3"/>
<organism evidence="1 2">
    <name type="scientific">Algibacter lectus</name>
    <dbReference type="NCBI Taxonomy" id="221126"/>
    <lineage>
        <taxon>Bacteria</taxon>
        <taxon>Pseudomonadati</taxon>
        <taxon>Bacteroidota</taxon>
        <taxon>Flavobacteriia</taxon>
        <taxon>Flavobacteriales</taxon>
        <taxon>Flavobacteriaceae</taxon>
        <taxon>Algibacter</taxon>
    </lineage>
</organism>
<reference evidence="1 2" key="1">
    <citation type="journal article" date="2014" name="Genome Announc.">
        <title>Draft Genome Sequences of Marine Flavobacterium Algibacter lectus Strains SS8 and NR4.</title>
        <authorList>
            <person name="Takatani N."/>
            <person name="Nakanishi M."/>
            <person name="Meirelles P."/>
            <person name="Mino S."/>
            <person name="Suda W."/>
            <person name="Oshima K."/>
            <person name="Hattori M."/>
            <person name="Ohkuma M."/>
            <person name="Hosokawa M."/>
            <person name="Miyashita K."/>
            <person name="Thompson F.L."/>
            <person name="Niwa A."/>
            <person name="Sawabe T."/>
            <person name="Sawabe T."/>
        </authorList>
    </citation>
    <scope>NUCLEOTIDE SEQUENCE [LARGE SCALE GENOMIC DNA]</scope>
    <source>
        <strain evidence="2">JCM19274</strain>
    </source>
</reference>